<feature type="transmembrane region" description="Helical" evidence="9">
    <location>
        <begin position="367"/>
        <end position="385"/>
    </location>
</feature>
<feature type="transmembrane region" description="Helical" evidence="9">
    <location>
        <begin position="576"/>
        <end position="596"/>
    </location>
</feature>
<evidence type="ECO:0000256" key="8">
    <source>
        <dbReference type="ARBA" id="ARBA00023136"/>
    </source>
</evidence>
<evidence type="ECO:0000256" key="7">
    <source>
        <dbReference type="ARBA" id="ARBA00022989"/>
    </source>
</evidence>
<dbReference type="GO" id="GO:0099621">
    <property type="term" value="F:undecaprenyl-phosphate 4-deoxy-4-formamido-L-arabinose transferase activity"/>
    <property type="evidence" value="ECO:0007669"/>
    <property type="project" value="TreeGrafter"/>
</dbReference>
<reference evidence="12" key="1">
    <citation type="submission" date="2018-06" db="EMBL/GenBank/DDBJ databases">
        <authorList>
            <person name="Zhirakovskaya E."/>
        </authorList>
    </citation>
    <scope>NUCLEOTIDE SEQUENCE</scope>
</reference>
<keyword evidence="5 9" id="KW-0812">Transmembrane</keyword>
<sequence>MDVTEASSETNLGSLKQTEESGTELSLVLPAWNEEETILQAIQEADTALQLLVSNYEVIVVDDGSTDRTAEIVRAQAELNPRVRLVQQPRNIGYGAALKAGFRSAKYKLVAFTDADCQFNLANLEYMLPLSKHYDIVSGYRIDRKDPLLRRFLSWGYNTLTQFLIGSRIRDVDCALKIFHRDKLDSILPEADNFFANTEMFSKAENQGLSVVDVGVQHRPRAAGESKVSFWDVPQTLKTLLPFWWTRVLFSGKPQPATNSNKHFWGAFALLMLVTGMLLFPNLSYPLIEPDEGRYAEIPREMLTSGDWITPKLHNEPYLDKPPMFYWLCATSFRIFGATDWAARLVPAMAAFLTVLVTFFFGNRILGLKSAFLGSLAMVLSLGFVCLGRFLIIDSLLTFFVALSLFTAYESIMGEKLKWSWWLLSAVASGLGMLTKGPIAFLLFVPPLLAYCWISKTKSKPTLKAWGVYALVALGVAAPWYIAIIAREPRFAHYFFWENNFGRFLYSQHHSQPFWFYLPAFIVIWVPWGLLLPPLVLFLVSRSAPLRNARPLSLGFLVLWAGWCLFFFSLSKGKLAPYILPAIPPIALAFGHFLSTMDNLTEKFSLKKTSHILCEKSAYIICIAGFIGCIVAYALQLKSPFELCLAVGFWSVAFAVIIFFRKKNSLRVSYVLFALLAFVLTFDSSSHILPAWGENYAAVRLPPHIKNQIIHSDTPVISCGQDWGSVPFYLQRDKTQNVNAQSLDQLKQHVDDQAGAYLILDHNITLESVRKNLPPTIAIDLLSNTRKATVVFLHFSKEKKTASKQSVGWVTH</sequence>
<feature type="transmembrane region" description="Helical" evidence="9">
    <location>
        <begin position="421"/>
        <end position="454"/>
    </location>
</feature>
<evidence type="ECO:0000256" key="6">
    <source>
        <dbReference type="ARBA" id="ARBA00022985"/>
    </source>
</evidence>
<evidence type="ECO:0000256" key="1">
    <source>
        <dbReference type="ARBA" id="ARBA00004127"/>
    </source>
</evidence>
<feature type="transmembrane region" description="Helical" evidence="9">
    <location>
        <begin position="617"/>
        <end position="634"/>
    </location>
</feature>
<keyword evidence="3 12" id="KW-0328">Glycosyltransferase</keyword>
<dbReference type="GO" id="GO:0103015">
    <property type="term" value="F:4-amino-4-deoxy-L-arabinose transferase activity"/>
    <property type="evidence" value="ECO:0007669"/>
    <property type="project" value="UniProtKB-EC"/>
</dbReference>
<feature type="transmembrane region" description="Helical" evidence="9">
    <location>
        <begin position="640"/>
        <end position="660"/>
    </location>
</feature>
<feature type="transmembrane region" description="Helical" evidence="9">
    <location>
        <begin position="672"/>
        <end position="693"/>
    </location>
</feature>
<evidence type="ECO:0000256" key="2">
    <source>
        <dbReference type="ARBA" id="ARBA00022475"/>
    </source>
</evidence>
<dbReference type="GO" id="GO:0012505">
    <property type="term" value="C:endomembrane system"/>
    <property type="evidence" value="ECO:0007669"/>
    <property type="project" value="UniProtKB-SubCell"/>
</dbReference>
<feature type="domain" description="Glycosyltransferase 2-like" evidence="10">
    <location>
        <begin position="26"/>
        <end position="187"/>
    </location>
</feature>
<feature type="transmembrane region" description="Helical" evidence="9">
    <location>
        <begin position="264"/>
        <end position="285"/>
    </location>
</feature>
<keyword evidence="6" id="KW-0448">Lipopolysaccharide biosynthesis</keyword>
<feature type="transmembrane region" description="Helical" evidence="9">
    <location>
        <begin position="341"/>
        <end position="361"/>
    </location>
</feature>
<dbReference type="InterPro" id="IPR001173">
    <property type="entry name" value="Glyco_trans_2-like"/>
</dbReference>
<dbReference type="InterPro" id="IPR003342">
    <property type="entry name" value="ArnT-like_N"/>
</dbReference>
<dbReference type="SUPFAM" id="SSF53448">
    <property type="entry name" value="Nucleotide-diphospho-sugar transferases"/>
    <property type="match status" value="1"/>
</dbReference>
<dbReference type="GO" id="GO:0005886">
    <property type="term" value="C:plasma membrane"/>
    <property type="evidence" value="ECO:0007669"/>
    <property type="project" value="TreeGrafter"/>
</dbReference>
<protein>
    <submittedName>
        <fullName evidence="12">Undecaprenyl phosphate-alpha-4-amino-4-deoxy-L-arabinose arabinosyl transferase @ Melittin resistance protein PqaB @ Polymyxin resistance protein PmrK</fullName>
        <ecNumber evidence="12">2.4.2.43</ecNumber>
    </submittedName>
</protein>
<accession>A0A3B1E238</accession>
<dbReference type="EC" id="2.4.2.43" evidence="12"/>
<dbReference type="PANTHER" id="PTHR48090:SF3">
    <property type="entry name" value="UNDECAPRENYL-PHOSPHATE 4-DEOXY-4-FORMAMIDO-L-ARABINOSE TRANSFERASE"/>
    <property type="match status" value="1"/>
</dbReference>
<dbReference type="Pfam" id="PF00535">
    <property type="entry name" value="Glycos_transf_2"/>
    <property type="match status" value="1"/>
</dbReference>
<keyword evidence="8 9" id="KW-0472">Membrane</keyword>
<keyword evidence="2" id="KW-1003">Cell membrane</keyword>
<evidence type="ECO:0000256" key="5">
    <source>
        <dbReference type="ARBA" id="ARBA00022692"/>
    </source>
</evidence>
<evidence type="ECO:0000256" key="9">
    <source>
        <dbReference type="SAM" id="Phobius"/>
    </source>
</evidence>
<keyword evidence="4 12" id="KW-0808">Transferase</keyword>
<dbReference type="GO" id="GO:0009103">
    <property type="term" value="P:lipopolysaccharide biosynthetic process"/>
    <property type="evidence" value="ECO:0007669"/>
    <property type="project" value="UniProtKB-KW"/>
</dbReference>
<dbReference type="AlphaFoldDB" id="A0A3B1E238"/>
<dbReference type="GO" id="GO:0006493">
    <property type="term" value="P:protein O-linked glycosylation"/>
    <property type="evidence" value="ECO:0007669"/>
    <property type="project" value="InterPro"/>
</dbReference>
<feature type="transmembrane region" description="Helical" evidence="9">
    <location>
        <begin position="514"/>
        <end position="540"/>
    </location>
</feature>
<evidence type="ECO:0000259" key="10">
    <source>
        <dbReference type="Pfam" id="PF00535"/>
    </source>
</evidence>
<keyword evidence="7 9" id="KW-1133">Transmembrane helix</keyword>
<dbReference type="GO" id="GO:0000030">
    <property type="term" value="F:mannosyltransferase activity"/>
    <property type="evidence" value="ECO:0007669"/>
    <property type="project" value="InterPro"/>
</dbReference>
<proteinExistence type="predicted"/>
<dbReference type="CDD" id="cd04179">
    <property type="entry name" value="DPM_DPG-synthase_like"/>
    <property type="match status" value="1"/>
</dbReference>
<name>A0A3B1E238_9ZZZZ</name>
<evidence type="ECO:0000313" key="12">
    <source>
        <dbReference type="EMBL" id="VAX39385.1"/>
    </source>
</evidence>
<dbReference type="Pfam" id="PF02366">
    <property type="entry name" value="PMT"/>
    <property type="match status" value="1"/>
</dbReference>
<evidence type="ECO:0000256" key="4">
    <source>
        <dbReference type="ARBA" id="ARBA00022679"/>
    </source>
</evidence>
<evidence type="ECO:0000256" key="3">
    <source>
        <dbReference type="ARBA" id="ARBA00022676"/>
    </source>
</evidence>
<dbReference type="PANTHER" id="PTHR48090">
    <property type="entry name" value="UNDECAPRENYL-PHOSPHATE 4-DEOXY-4-FORMAMIDO-L-ARABINOSE TRANSFERASE-RELATED"/>
    <property type="match status" value="1"/>
</dbReference>
<dbReference type="InterPro" id="IPR050256">
    <property type="entry name" value="Glycosyltransferase_2"/>
</dbReference>
<organism evidence="12">
    <name type="scientific">hydrothermal vent metagenome</name>
    <dbReference type="NCBI Taxonomy" id="652676"/>
    <lineage>
        <taxon>unclassified sequences</taxon>
        <taxon>metagenomes</taxon>
        <taxon>ecological metagenomes</taxon>
    </lineage>
</organism>
<feature type="transmembrane region" description="Helical" evidence="9">
    <location>
        <begin position="552"/>
        <end position="570"/>
    </location>
</feature>
<dbReference type="InterPro" id="IPR029044">
    <property type="entry name" value="Nucleotide-diphossugar_trans"/>
</dbReference>
<evidence type="ECO:0000259" key="11">
    <source>
        <dbReference type="Pfam" id="PF02366"/>
    </source>
</evidence>
<comment type="subcellular location">
    <subcellularLocation>
        <location evidence="1">Endomembrane system</location>
        <topology evidence="1">Multi-pass membrane protein</topology>
    </subcellularLocation>
</comment>
<dbReference type="EMBL" id="UOGL01000327">
    <property type="protein sequence ID" value="VAX39385.1"/>
    <property type="molecule type" value="Genomic_DNA"/>
</dbReference>
<feature type="domain" description="ArnT-like N-terminal" evidence="11">
    <location>
        <begin position="265"/>
        <end position="495"/>
    </location>
</feature>
<gene>
    <name evidence="12" type="ORF">MNBD_PLANCTO02-2363</name>
</gene>
<dbReference type="Gene3D" id="3.90.550.10">
    <property type="entry name" value="Spore Coat Polysaccharide Biosynthesis Protein SpsA, Chain A"/>
    <property type="match status" value="1"/>
</dbReference>
<feature type="transmembrane region" description="Helical" evidence="9">
    <location>
        <begin position="466"/>
        <end position="486"/>
    </location>
</feature>